<feature type="non-terminal residue" evidence="1">
    <location>
        <position position="1"/>
    </location>
</feature>
<reference evidence="1" key="1">
    <citation type="submission" date="2018-05" db="EMBL/GenBank/DDBJ databases">
        <authorList>
            <person name="Lanie J.A."/>
            <person name="Ng W.-L."/>
            <person name="Kazmierczak K.M."/>
            <person name="Andrzejewski T.M."/>
            <person name="Davidsen T.M."/>
            <person name="Wayne K.J."/>
            <person name="Tettelin H."/>
            <person name="Glass J.I."/>
            <person name="Rusch D."/>
            <person name="Podicherti R."/>
            <person name="Tsui H.-C.T."/>
            <person name="Winkler M.E."/>
        </authorList>
    </citation>
    <scope>NUCLEOTIDE SEQUENCE</scope>
</reference>
<gene>
    <name evidence="1" type="ORF">METZ01_LOCUS337604</name>
</gene>
<dbReference type="Pfam" id="PF13489">
    <property type="entry name" value="Methyltransf_23"/>
    <property type="match status" value="1"/>
</dbReference>
<dbReference type="EMBL" id="UINC01114442">
    <property type="protein sequence ID" value="SVC84750.1"/>
    <property type="molecule type" value="Genomic_DNA"/>
</dbReference>
<dbReference type="Gene3D" id="3.40.50.150">
    <property type="entry name" value="Vaccinia Virus protein VP39"/>
    <property type="match status" value="1"/>
</dbReference>
<evidence type="ECO:0008006" key="2">
    <source>
        <dbReference type="Google" id="ProtNLM"/>
    </source>
</evidence>
<sequence>KKDTIVDIFCIHFLLSYTPNQSQEVTIINKLEIQMTCKLCKSKHLTELKKIRIREGVFGNITKEEFSIIQCEDCGIQYLEPFPSSDEDYYSNDQYRSAYSPKELDPQEYFSTAANLQLDYIAKTGLLIFKDKVVADIGCGAGVFLDLIKGVAKKTIAIEPTASYHKSLEDRNHLVYDSLNNLDDNSIDIIVNLDVIEHVDDPLKFFKDIRSKLNEYGDFFCLTPNINDILMKLDIEDFDQFYYRTVHLWYHSAKSFNWLARESGFSFTEVSFLHKYDLSNVIGWLKERRPVGLSYATLFDERLDLAWKAFLEEKGFADSLFLHAKK</sequence>
<accession>A0A382QII6</accession>
<proteinExistence type="predicted"/>
<evidence type="ECO:0000313" key="1">
    <source>
        <dbReference type="EMBL" id="SVC84750.1"/>
    </source>
</evidence>
<protein>
    <recommendedName>
        <fullName evidence="2">Methyltransferase type 11 domain-containing protein</fullName>
    </recommendedName>
</protein>
<dbReference type="CDD" id="cd02440">
    <property type="entry name" value="AdoMet_MTases"/>
    <property type="match status" value="1"/>
</dbReference>
<name>A0A382QII6_9ZZZZ</name>
<dbReference type="InterPro" id="IPR029063">
    <property type="entry name" value="SAM-dependent_MTases_sf"/>
</dbReference>
<dbReference type="SUPFAM" id="SSF53335">
    <property type="entry name" value="S-adenosyl-L-methionine-dependent methyltransferases"/>
    <property type="match status" value="1"/>
</dbReference>
<dbReference type="AlphaFoldDB" id="A0A382QII6"/>
<organism evidence="1">
    <name type="scientific">marine metagenome</name>
    <dbReference type="NCBI Taxonomy" id="408172"/>
    <lineage>
        <taxon>unclassified sequences</taxon>
        <taxon>metagenomes</taxon>
        <taxon>ecological metagenomes</taxon>
    </lineage>
</organism>